<keyword evidence="1" id="KW-0812">Transmembrane</keyword>
<dbReference type="Proteomes" id="UP001601059">
    <property type="component" value="Unassembled WGS sequence"/>
</dbReference>
<dbReference type="InterPro" id="IPR017853">
    <property type="entry name" value="GH"/>
</dbReference>
<keyword evidence="1" id="KW-1133">Transmembrane helix</keyword>
<reference evidence="2 3" key="1">
    <citation type="submission" date="2024-08" db="EMBL/GenBank/DDBJ databases">
        <title>Two novel Cytobacillus novel species.</title>
        <authorList>
            <person name="Liu G."/>
        </authorList>
    </citation>
    <scope>NUCLEOTIDE SEQUENCE [LARGE SCALE GENOMIC DNA]</scope>
    <source>
        <strain evidence="2 3">FJAT-54145</strain>
    </source>
</reference>
<protein>
    <recommendedName>
        <fullName evidence="4">Glycosyl transferase family 2</fullName>
    </recommendedName>
</protein>
<proteinExistence type="predicted"/>
<keyword evidence="1" id="KW-0472">Membrane</keyword>
<dbReference type="Gene3D" id="3.20.20.80">
    <property type="entry name" value="Glycosidases"/>
    <property type="match status" value="1"/>
</dbReference>
<sequence>MIKKLTKTQVYVFIYLFILLFLLTSPFWLWQLKKEGELDVLIFNKTVPDQTYREHKGLVWILNNEKLLKDNGEAYSIQADYRGFLPKDNNKYDTRSLPEDLNPYDVYYIADQYGVYEEEFYGSNELGERSSSLYGGLQEDEILKLEEALLSNKGKTLIAEFNTFASPTSDLVREKVSNLLNLDWSGWIGRYFTDLNAKEVPIWVKENYQSQTGEWSFSGEGFVFVSKHDYIVVLEKKDINGYGVEFEFTPKGEALFEKDIKAQYQYWFDVVEARDGDEVLANYHLPITNEAKNKLAIHGIPSTFPAVIHHQNAAFSSYYFAGDFADEAEIPGIYQTEGIALWKEQFASRGSFYWKAYVPMMKALFENGLDDVLKQKEIVVVERNGIKLNSQTGTSYIQVLKNGQWEDLLVKGVNMGIAKPGYFPGETAITKAEYFRWFKQIGNMNANAVRIYTLHPPAFYEAFYQYNQIAEEPLYLFHGAWVNEEKLVKSQDAFSEEVTKEFKSEMKQMIDIVHGNAEIQARPGHASGEYNYNISPYVLGYMIGIEWDPGMVLSTNEKNKGKSQHTGKYFQSVKGSPFEIWLTEMMDFAAEYEVNQYNWQHTMSFTNWVTTDLLEHPAEPAEEEDMVSVNPNHIKQTDEFHAGLFASYHIYPYYPDFLNYEEQYVDYVDQQGEKNNYAGYLNDLLKAHDMPVIVAEFGVPSSRGMTHKNVYGMDQGFHSEQEQGEINKRLFQSIVSEGYGGGLVFTWQDEWFKRTWNTMDLDNPDRRPFWNNMQTNEQHFGLLSFEPGEFSPKILVDGDRHDWERQGINPFYETDRDTILEKTYVTSDEGYLYVRFDYNRPISLSEETTYLLFDTIDDQGQTSIPLDNGKEIHADFGVDFLAKIGEKEQTRLLVDSYYDSFYYQYGQALNMIPKVSYASQKDNGQFHPIRYALNKSLTIPSTGEVIPFQSYETGKLVYGNGNPSHKDFNSLTDISISEDHKTIELRIPWLLLNVKDPSLREVMGDMWEKNGLSSSKSIEGIRLSVIVTEQHEVKGAFPQLNHNVIPEQQTKQYSWDQWDTPTYHERLKKSYDMMQEAYETISIKGDS</sequence>
<comment type="caution">
    <text evidence="2">The sequence shown here is derived from an EMBL/GenBank/DDBJ whole genome shotgun (WGS) entry which is preliminary data.</text>
</comment>
<organism evidence="2 3">
    <name type="scientific">Cytobacillus spartinae</name>
    <dbReference type="NCBI Taxonomy" id="3299023"/>
    <lineage>
        <taxon>Bacteria</taxon>
        <taxon>Bacillati</taxon>
        <taxon>Bacillota</taxon>
        <taxon>Bacilli</taxon>
        <taxon>Bacillales</taxon>
        <taxon>Bacillaceae</taxon>
        <taxon>Cytobacillus</taxon>
    </lineage>
</organism>
<feature type="transmembrane region" description="Helical" evidence="1">
    <location>
        <begin position="12"/>
        <end position="30"/>
    </location>
</feature>
<evidence type="ECO:0000313" key="2">
    <source>
        <dbReference type="EMBL" id="MFE8703122.1"/>
    </source>
</evidence>
<dbReference type="EMBL" id="JBIACK010000013">
    <property type="protein sequence ID" value="MFE8703122.1"/>
    <property type="molecule type" value="Genomic_DNA"/>
</dbReference>
<evidence type="ECO:0000256" key="1">
    <source>
        <dbReference type="SAM" id="Phobius"/>
    </source>
</evidence>
<dbReference type="RefSeq" id="WP_389363384.1">
    <property type="nucleotide sequence ID" value="NZ_JBIACK010000013.1"/>
</dbReference>
<keyword evidence="3" id="KW-1185">Reference proteome</keyword>
<name>A0ABW6KG22_9BACI</name>
<evidence type="ECO:0000313" key="3">
    <source>
        <dbReference type="Proteomes" id="UP001601059"/>
    </source>
</evidence>
<gene>
    <name evidence="2" type="ORF">ACFYKX_21305</name>
</gene>
<evidence type="ECO:0008006" key="4">
    <source>
        <dbReference type="Google" id="ProtNLM"/>
    </source>
</evidence>
<dbReference type="SUPFAM" id="SSF51445">
    <property type="entry name" value="(Trans)glycosidases"/>
    <property type="match status" value="1"/>
</dbReference>
<accession>A0ABW6KG22</accession>